<dbReference type="Pfam" id="PF00384">
    <property type="entry name" value="Molybdopterin"/>
    <property type="match status" value="1"/>
</dbReference>
<dbReference type="PROSITE" id="PS51669">
    <property type="entry name" value="4FE4S_MOW_BIS_MGD"/>
    <property type="match status" value="1"/>
</dbReference>
<dbReference type="InterPro" id="IPR050612">
    <property type="entry name" value="Prok_Mopterin_Oxidored"/>
</dbReference>
<comment type="caution">
    <text evidence="6">The sequence shown here is derived from an EMBL/GenBank/DDBJ whole genome shotgun (WGS) entry which is preliminary data.</text>
</comment>
<dbReference type="Gene3D" id="2.20.25.90">
    <property type="entry name" value="ADC-like domains"/>
    <property type="match status" value="1"/>
</dbReference>
<organism evidence="6 7">
    <name type="scientific">Microscilla marina ATCC 23134</name>
    <dbReference type="NCBI Taxonomy" id="313606"/>
    <lineage>
        <taxon>Bacteria</taxon>
        <taxon>Pseudomonadati</taxon>
        <taxon>Bacteroidota</taxon>
        <taxon>Cytophagia</taxon>
        <taxon>Cytophagales</taxon>
        <taxon>Microscillaceae</taxon>
        <taxon>Microscilla</taxon>
    </lineage>
</organism>
<dbReference type="eggNOG" id="COG0243">
    <property type="taxonomic scope" value="Bacteria"/>
</dbReference>
<dbReference type="OrthoDB" id="9792592at2"/>
<keyword evidence="2" id="KW-0479">Metal-binding</keyword>
<keyword evidence="7" id="KW-1185">Reference proteome</keyword>
<evidence type="ECO:0000256" key="3">
    <source>
        <dbReference type="ARBA" id="ARBA00023004"/>
    </source>
</evidence>
<comment type="similarity">
    <text evidence="1">Belongs to the prokaryotic molybdopterin-containing oxidoreductase family.</text>
</comment>
<evidence type="ECO:0000256" key="1">
    <source>
        <dbReference type="ARBA" id="ARBA00010312"/>
    </source>
</evidence>
<dbReference type="EMBL" id="AAWS01000005">
    <property type="protein sequence ID" value="EAY30754.1"/>
    <property type="molecule type" value="Genomic_DNA"/>
</dbReference>
<dbReference type="SUPFAM" id="SSF50692">
    <property type="entry name" value="ADC-like"/>
    <property type="match status" value="1"/>
</dbReference>
<evidence type="ECO:0000259" key="5">
    <source>
        <dbReference type="PROSITE" id="PS51669"/>
    </source>
</evidence>
<dbReference type="GO" id="GO:0043546">
    <property type="term" value="F:molybdopterin cofactor binding"/>
    <property type="evidence" value="ECO:0007669"/>
    <property type="project" value="InterPro"/>
</dbReference>
<feature type="domain" description="4Fe-4S Mo/W bis-MGD-type" evidence="5">
    <location>
        <begin position="1"/>
        <end position="58"/>
    </location>
</feature>
<evidence type="ECO:0000256" key="2">
    <source>
        <dbReference type="ARBA" id="ARBA00022723"/>
    </source>
</evidence>
<evidence type="ECO:0000256" key="4">
    <source>
        <dbReference type="ARBA" id="ARBA00023014"/>
    </source>
</evidence>
<dbReference type="InterPro" id="IPR006657">
    <property type="entry name" value="MoPterin_dinucl-bd_dom"/>
</dbReference>
<dbReference type="GO" id="GO:0016491">
    <property type="term" value="F:oxidoreductase activity"/>
    <property type="evidence" value="ECO:0007669"/>
    <property type="project" value="InterPro"/>
</dbReference>
<dbReference type="InterPro" id="IPR006963">
    <property type="entry name" value="Mopterin_OxRdtase_4Fe-4S_dom"/>
</dbReference>
<dbReference type="PANTHER" id="PTHR43742">
    <property type="entry name" value="TRIMETHYLAMINE-N-OXIDE REDUCTASE"/>
    <property type="match status" value="1"/>
</dbReference>
<dbReference type="Gene3D" id="3.40.228.10">
    <property type="entry name" value="Dimethylsulfoxide Reductase, domain 2"/>
    <property type="match status" value="1"/>
</dbReference>
<dbReference type="InterPro" id="IPR006656">
    <property type="entry name" value="Mopterin_OxRdtase"/>
</dbReference>
<accession>A1ZFI0</accession>
<keyword evidence="4" id="KW-0411">Iron-sulfur</keyword>
<reference evidence="6 7" key="1">
    <citation type="submission" date="2007-01" db="EMBL/GenBank/DDBJ databases">
        <authorList>
            <person name="Haygood M."/>
            <person name="Podell S."/>
            <person name="Anderson C."/>
            <person name="Hopkinson B."/>
            <person name="Roe K."/>
            <person name="Barbeau K."/>
            <person name="Gaasterland T."/>
            <person name="Ferriera S."/>
            <person name="Johnson J."/>
            <person name="Kravitz S."/>
            <person name="Beeson K."/>
            <person name="Sutton G."/>
            <person name="Rogers Y.-H."/>
            <person name="Friedman R."/>
            <person name="Frazier M."/>
            <person name="Venter J.C."/>
        </authorList>
    </citation>
    <scope>NUCLEOTIDE SEQUENCE [LARGE SCALE GENOMIC DNA]</scope>
    <source>
        <strain evidence="6 7">ATCC 23134</strain>
    </source>
</reference>
<proteinExistence type="inferred from homology"/>
<dbReference type="CDD" id="cd02782">
    <property type="entry name" value="MopB_CT_1"/>
    <property type="match status" value="1"/>
</dbReference>
<dbReference type="GO" id="GO:0051536">
    <property type="term" value="F:iron-sulfur cluster binding"/>
    <property type="evidence" value="ECO:0007669"/>
    <property type="project" value="UniProtKB-KW"/>
</dbReference>
<dbReference type="SUPFAM" id="SSF53706">
    <property type="entry name" value="Formate dehydrogenase/DMSO reductase, domains 1-3"/>
    <property type="match status" value="1"/>
</dbReference>
<keyword evidence="3" id="KW-0408">Iron</keyword>
<dbReference type="Pfam" id="PF04879">
    <property type="entry name" value="Molybdop_Fe4S4"/>
    <property type="match status" value="1"/>
</dbReference>
<dbReference type="AlphaFoldDB" id="A1ZFI0"/>
<dbReference type="Pfam" id="PF01568">
    <property type="entry name" value="Molydop_binding"/>
    <property type="match status" value="1"/>
</dbReference>
<dbReference type="Gene3D" id="2.40.40.20">
    <property type="match status" value="1"/>
</dbReference>
<dbReference type="RefSeq" id="WP_002694453.1">
    <property type="nucleotide sequence ID" value="NZ_AAWS01000005.1"/>
</dbReference>
<sequence length="718" mass="79116">MPQTHYRTCHLCEAMCGVEITTEANTIVSIKGDKKDPLSAGHICPKAYGLKDVHEDPDRLKQPIKRTAKGWVKISWEEAYAEVVQNIKSIQHTHGKNAVGIYKGNPNVHNLGGQLYGANFSRSIKTKNNFSATSVDQLPHHLASWGMFGHSLLTPIPDINRTDYMLIMGANPLVSNGSLMTAPGFGQRLRALQTRGGKAVVIDPRKTETATKASEHHFIRPGTDAVFLLALLHVIYDENLTNLGKLADIVTHQAIIPELVKAFTPEKTAPITGISAETIRQLACEFAQAKTAVAYGRMGLSTQAFGGVCQWLINVLNIVTGNFDQPGGAMFTTPAIDVVGLLGAIGATGSLGRWKSRVRALPEFGGELPVCTLAEEILTEGEGQIKAMVTIAGNPVLSTPNGTQLNQAFAQLDFMVAIDIYLNETTRHAHIILPPATGLESEHYDLIFHSFAVHNTAKFSSRLFDPVPEAKHDWEILQDLANLLNGEPSTPQEKEKQQKNLFGRLSPEAILDLALRTGRYGSKYHKGSNGLNLQKLRAQPHGVDLGPLQPSLPKRLYTKNKQIILAPELFIQDLKRVEKVFWNEAKTPDQQFDLYLIGRRQLRGNNSWMHNSERLTKGSNRCTMHMHPQDAQKRRLQQGQMATVSSRVGNIDIQVEITDQMMPGVVSIPHGWGHHYSDIRLQTAQQRPGVSINDLTDELLIDELSGNAAFSGVPVKVE</sequence>
<dbReference type="Gene3D" id="3.40.50.740">
    <property type="match status" value="1"/>
</dbReference>
<evidence type="ECO:0000313" key="7">
    <source>
        <dbReference type="Proteomes" id="UP000004095"/>
    </source>
</evidence>
<dbReference type="GO" id="GO:0046872">
    <property type="term" value="F:metal ion binding"/>
    <property type="evidence" value="ECO:0007669"/>
    <property type="project" value="UniProtKB-KW"/>
</dbReference>
<evidence type="ECO:0000313" key="6">
    <source>
        <dbReference type="EMBL" id="EAY30754.1"/>
    </source>
</evidence>
<dbReference type="Proteomes" id="UP000004095">
    <property type="component" value="Unassembled WGS sequence"/>
</dbReference>
<dbReference type="SMART" id="SM00926">
    <property type="entry name" value="Molybdop_Fe4S4"/>
    <property type="match status" value="1"/>
</dbReference>
<name>A1ZFI0_MICM2</name>
<gene>
    <name evidence="6" type="ORF">M23134_01078</name>
</gene>
<protein>
    <submittedName>
        <fullName evidence="6">Oxidoreductase, molybdopterin-binding</fullName>
    </submittedName>
</protein>
<dbReference type="InterPro" id="IPR009010">
    <property type="entry name" value="Asp_de-COase-like_dom_sf"/>
</dbReference>